<gene>
    <name evidence="1" type="ORF">THARTR1_01167</name>
</gene>
<evidence type="ECO:0000313" key="1">
    <source>
        <dbReference type="EMBL" id="PNP58919.1"/>
    </source>
</evidence>
<dbReference type="OrthoDB" id="626167at2759"/>
<name>A0A2K0UMB3_TRIHA</name>
<protein>
    <submittedName>
        <fullName evidence="1">Uncharacterized protein</fullName>
    </submittedName>
</protein>
<sequence>MSDKRNLELSVSLMPIYYGFTYGSSMEIAAIAVKLAIGGLDRGLQGGSPLDETHYFQTIVGDVENTFGNIEAHDNLGPLTISVEYELDENPFLAWKADRPVQGDLRIQYDVVPIAQDVLSSSLETQMHARTESGFVGIGSSFIPIPAVEESAAVDVTIEWDLLSTPKELGSRTLSSFGQGNVLNKAASIKELSECVFMVGEANSYLPTPSLNADGATGQLRGVHWMGTLPNNLEVMKEFTSNMVPRLCAFFKDESATRQIFMRKVPKGLRATQITSEILIDYDDDTKDENDWDLVRLLNSSLIATWAILDPEHDGTPNDWFTQGISHIYTIYLPFRFGQRSPDYFRATLNGYLSSYFTNPFVSYPMDKIPLDSWYGKEAIAMRSCIYMIRMDCFTRRASVARNAGVLRPIDEIVADISSRRRRGEKVQMKDWLKYLGDWIGQEAAEQHFHQMKSGEIMDLEDMKTAFDGIDPDEQRVLDMGFDQESLTSEIVSGVIEHSKAAKSGLMNGDEILWYSRAEYCGTHYEDKHRLVVDRQGEKINIEFWPRSNSVVKSWISKKKQT</sequence>
<dbReference type="Proteomes" id="UP000236290">
    <property type="component" value="Unassembled WGS sequence"/>
</dbReference>
<evidence type="ECO:0000313" key="2">
    <source>
        <dbReference type="Proteomes" id="UP000236290"/>
    </source>
</evidence>
<accession>A0A2K0UMB3</accession>
<dbReference type="SUPFAM" id="SSF50156">
    <property type="entry name" value="PDZ domain-like"/>
    <property type="match status" value="1"/>
</dbReference>
<dbReference type="EMBL" id="MTYI01000016">
    <property type="protein sequence ID" value="PNP58919.1"/>
    <property type="molecule type" value="Genomic_DNA"/>
</dbReference>
<dbReference type="AlphaFoldDB" id="A0A2K0UMB3"/>
<proteinExistence type="predicted"/>
<comment type="caution">
    <text evidence="1">The sequence shown here is derived from an EMBL/GenBank/DDBJ whole genome shotgun (WGS) entry which is preliminary data.</text>
</comment>
<organism evidence="1 2">
    <name type="scientific">Trichoderma harzianum</name>
    <name type="common">Hypocrea lixii</name>
    <dbReference type="NCBI Taxonomy" id="5544"/>
    <lineage>
        <taxon>Eukaryota</taxon>
        <taxon>Fungi</taxon>
        <taxon>Dikarya</taxon>
        <taxon>Ascomycota</taxon>
        <taxon>Pezizomycotina</taxon>
        <taxon>Sordariomycetes</taxon>
        <taxon>Hypocreomycetidae</taxon>
        <taxon>Hypocreales</taxon>
        <taxon>Hypocreaceae</taxon>
        <taxon>Trichoderma</taxon>
    </lineage>
</organism>
<dbReference type="InterPro" id="IPR036034">
    <property type="entry name" value="PDZ_sf"/>
</dbReference>
<reference evidence="1 2" key="1">
    <citation type="submission" date="2017-02" db="EMBL/GenBank/DDBJ databases">
        <title>Genomes of Trichoderma spp. with biocontrol activity.</title>
        <authorList>
            <person name="Gardiner D."/>
            <person name="Kazan K."/>
            <person name="Vos C."/>
            <person name="Harvey P."/>
        </authorList>
    </citation>
    <scope>NUCLEOTIDE SEQUENCE [LARGE SCALE GENOMIC DNA]</scope>
    <source>
        <strain evidence="1 2">Tr1</strain>
    </source>
</reference>